<accession>A0A150QYZ1</accession>
<sequence>MSANEVVIVGGGPAGMSTAIFLAHHRPALADRIVVLEKERYPRDKCCAGGLGERADRMLSAAGVTIDVPSVPVNGVSAAFQAGELALREGRIGRVVRRVEFDSALALAARARGVRIVEGARVTAAALGPGGARVESPAGDFAGRVVVGADGVGSVVRRAMGLPFGRLRAQAVEVDTEPVAGDRARDLLHFEMRDRSFPGYLWDFPTTVGGRELVCRGAYVLHEGALGAGRGAGDAPDAERVLRRRLEALGLEPDRYRRKRFAERGLDRTAAIARPAALLVGEAAGIDPMLGEGIAQAIAYGALAGAYLAEKLEAGDLRFDDWGRRVERSLLGLDIRFRRRVMRAFYGAPRERVERYVLDEPSFLRFGMRHFAGRPQPAPDALRAAATGALVAGRIGIERLLASLPPRAAQGAHP</sequence>
<dbReference type="EMBL" id="JEMA01000208">
    <property type="protein sequence ID" value="KYF73183.1"/>
    <property type="molecule type" value="Genomic_DNA"/>
</dbReference>
<dbReference type="Gene3D" id="3.50.50.60">
    <property type="entry name" value="FAD/NAD(P)-binding domain"/>
    <property type="match status" value="1"/>
</dbReference>
<dbReference type="InterPro" id="IPR002938">
    <property type="entry name" value="FAD-bd"/>
</dbReference>
<dbReference type="GO" id="GO:0071949">
    <property type="term" value="F:FAD binding"/>
    <property type="evidence" value="ECO:0007669"/>
    <property type="project" value="InterPro"/>
</dbReference>
<proteinExistence type="predicted"/>
<dbReference type="RefSeq" id="WP_061605862.1">
    <property type="nucleotide sequence ID" value="NZ_JEMA01000208.1"/>
</dbReference>
<comment type="caution">
    <text evidence="2">The sequence shown here is derived from an EMBL/GenBank/DDBJ whole genome shotgun (WGS) entry which is preliminary data.</text>
</comment>
<reference evidence="2 3" key="1">
    <citation type="submission" date="2014-02" db="EMBL/GenBank/DDBJ databases">
        <title>The small core and large imbalanced accessory genome model reveals a collaborative survival strategy of Sorangium cellulosum strains in nature.</title>
        <authorList>
            <person name="Han K."/>
            <person name="Peng R."/>
            <person name="Blom J."/>
            <person name="Li Y.-Z."/>
        </authorList>
    </citation>
    <scope>NUCLEOTIDE SEQUENCE [LARGE SCALE GENOMIC DNA]</scope>
    <source>
        <strain evidence="2 3">So0008-312</strain>
    </source>
</reference>
<dbReference type="PANTHER" id="PTHR42685">
    <property type="entry name" value="GERANYLGERANYL DIPHOSPHATE REDUCTASE"/>
    <property type="match status" value="1"/>
</dbReference>
<feature type="domain" description="FAD-binding" evidence="1">
    <location>
        <begin position="5"/>
        <end position="199"/>
    </location>
</feature>
<keyword evidence="2" id="KW-0560">Oxidoreductase</keyword>
<evidence type="ECO:0000259" key="1">
    <source>
        <dbReference type="Pfam" id="PF01494"/>
    </source>
</evidence>
<dbReference type="OrthoDB" id="9772594at2"/>
<dbReference type="Proteomes" id="UP000075260">
    <property type="component" value="Unassembled WGS sequence"/>
</dbReference>
<dbReference type="InterPro" id="IPR050407">
    <property type="entry name" value="Geranylgeranyl_reductase"/>
</dbReference>
<dbReference type="PRINTS" id="PR00420">
    <property type="entry name" value="RNGMNOXGNASE"/>
</dbReference>
<protein>
    <submittedName>
        <fullName evidence="2">Monooxygenase</fullName>
    </submittedName>
</protein>
<dbReference type="InterPro" id="IPR036188">
    <property type="entry name" value="FAD/NAD-bd_sf"/>
</dbReference>
<dbReference type="GO" id="GO:0004497">
    <property type="term" value="F:monooxygenase activity"/>
    <property type="evidence" value="ECO:0007669"/>
    <property type="project" value="UniProtKB-KW"/>
</dbReference>
<dbReference type="SUPFAM" id="SSF51905">
    <property type="entry name" value="FAD/NAD(P)-binding domain"/>
    <property type="match status" value="1"/>
</dbReference>
<organism evidence="2 3">
    <name type="scientific">Sorangium cellulosum</name>
    <name type="common">Polyangium cellulosum</name>
    <dbReference type="NCBI Taxonomy" id="56"/>
    <lineage>
        <taxon>Bacteria</taxon>
        <taxon>Pseudomonadati</taxon>
        <taxon>Myxococcota</taxon>
        <taxon>Polyangia</taxon>
        <taxon>Polyangiales</taxon>
        <taxon>Polyangiaceae</taxon>
        <taxon>Sorangium</taxon>
    </lineage>
</organism>
<evidence type="ECO:0000313" key="3">
    <source>
        <dbReference type="Proteomes" id="UP000075260"/>
    </source>
</evidence>
<gene>
    <name evidence="2" type="ORF">BE15_25535</name>
</gene>
<keyword evidence="2" id="KW-0503">Monooxygenase</keyword>
<dbReference type="PANTHER" id="PTHR42685:SF22">
    <property type="entry name" value="CONDITIONED MEDIUM FACTOR RECEPTOR 1"/>
    <property type="match status" value="1"/>
</dbReference>
<dbReference type="AlphaFoldDB" id="A0A150QYZ1"/>
<evidence type="ECO:0000313" key="2">
    <source>
        <dbReference type="EMBL" id="KYF73183.1"/>
    </source>
</evidence>
<name>A0A150QYZ1_SORCE</name>
<dbReference type="Pfam" id="PF01494">
    <property type="entry name" value="FAD_binding_3"/>
    <property type="match status" value="1"/>
</dbReference>